<dbReference type="SMART" id="SM00937">
    <property type="entry name" value="PCRF"/>
    <property type="match status" value="1"/>
</dbReference>
<dbReference type="GeneID" id="119725659"/>
<dbReference type="InterPro" id="IPR005139">
    <property type="entry name" value="PCRF"/>
</dbReference>
<keyword evidence="3" id="KW-0648">Protein biosynthesis</keyword>
<keyword evidence="7" id="KW-1185">Reference proteome</keyword>
<dbReference type="EnsemblMetazoa" id="XM_038197150.1">
    <property type="protein sequence ID" value="XP_038053078.1"/>
    <property type="gene ID" value="LOC119725659"/>
</dbReference>
<dbReference type="Pfam" id="PF00472">
    <property type="entry name" value="RF-1"/>
    <property type="match status" value="1"/>
</dbReference>
<proteinExistence type="inferred from homology"/>
<dbReference type="Proteomes" id="UP000887568">
    <property type="component" value="Unplaced"/>
</dbReference>
<evidence type="ECO:0000313" key="6">
    <source>
        <dbReference type="EnsemblMetazoa" id="XP_038053077.1"/>
    </source>
</evidence>
<dbReference type="Gene3D" id="3.30.160.20">
    <property type="match status" value="1"/>
</dbReference>
<protein>
    <recommendedName>
        <fullName evidence="5">Peptide chain release factor domain-containing protein</fullName>
    </recommendedName>
</protein>
<dbReference type="RefSeq" id="XP_038053078.1">
    <property type="nucleotide sequence ID" value="XM_038197150.1"/>
</dbReference>
<dbReference type="GO" id="GO:0005739">
    <property type="term" value="C:mitochondrion"/>
    <property type="evidence" value="ECO:0007669"/>
    <property type="project" value="TreeGrafter"/>
</dbReference>
<dbReference type="InterPro" id="IPR045853">
    <property type="entry name" value="Pep_chain_release_fac_I_sf"/>
</dbReference>
<feature type="domain" description="Peptide chain release factor" evidence="5">
    <location>
        <begin position="109"/>
        <end position="227"/>
    </location>
</feature>
<dbReference type="SUPFAM" id="SSF75620">
    <property type="entry name" value="Release factor"/>
    <property type="match status" value="1"/>
</dbReference>
<dbReference type="OMA" id="LEWEVFR"/>
<organism evidence="6 7">
    <name type="scientific">Patiria miniata</name>
    <name type="common">Bat star</name>
    <name type="synonym">Asterina miniata</name>
    <dbReference type="NCBI Taxonomy" id="46514"/>
    <lineage>
        <taxon>Eukaryota</taxon>
        <taxon>Metazoa</taxon>
        <taxon>Echinodermata</taxon>
        <taxon>Eleutherozoa</taxon>
        <taxon>Asterozoa</taxon>
        <taxon>Asteroidea</taxon>
        <taxon>Valvatacea</taxon>
        <taxon>Valvatida</taxon>
        <taxon>Asterinidae</taxon>
        <taxon>Patiria</taxon>
    </lineage>
</organism>
<dbReference type="RefSeq" id="XP_038053077.1">
    <property type="nucleotide sequence ID" value="XM_038197149.1"/>
</dbReference>
<dbReference type="Gene3D" id="3.30.70.1660">
    <property type="match status" value="2"/>
</dbReference>
<feature type="region of interest" description="Disordered" evidence="4">
    <location>
        <begin position="11"/>
        <end position="42"/>
    </location>
</feature>
<reference evidence="6" key="1">
    <citation type="submission" date="2022-11" db="UniProtKB">
        <authorList>
            <consortium name="EnsemblMetazoa"/>
        </authorList>
    </citation>
    <scope>IDENTIFICATION</scope>
</reference>
<dbReference type="PANTHER" id="PTHR43804">
    <property type="entry name" value="LD18447P"/>
    <property type="match status" value="1"/>
</dbReference>
<sequence>MSNPCHIAELQNSRQGSTTGLVSSCSYGTGSRESTNEDSLSMSNPSLRAYLEHLAQEHQQLCREMVDEKNAADGKKQKRLRRRLTELTPLVEKMEEWVNKQTELNEIEELISDAPGSAQDKEMRELALLEKDECLEDADSLEQEILSLLTPVDDTDDNDIIMEFSAGVGGQEAMLFTADMFEMYERFAAYRDWDFQKLEYFTTDLGGLRHASVSVSGDEAYKLMKHEAGVHRVQRVPKTEKAGRIHTSTMAVAVLPQPKEIDLKLDPKDLRIETKKASGAGGQHVNTTDSAVRILHIPTGMVAESQQERSQLKNRSIAMVMLQTKIYNSILEQREATERSMRRSQVGTSGRSEKIRTYNFQQDRVTDHRVGQSVFDVEGFLLGGERLEELISSLVNEEEKEMVTRMLEEFEESQKKTL</sequence>
<dbReference type="Pfam" id="PF03462">
    <property type="entry name" value="PCRF"/>
    <property type="match status" value="1"/>
</dbReference>
<evidence type="ECO:0000256" key="3">
    <source>
        <dbReference type="ARBA" id="ARBA00022917"/>
    </source>
</evidence>
<dbReference type="FunFam" id="3.30.160.20:FF:000004">
    <property type="entry name" value="Peptide chain release factor 1"/>
    <property type="match status" value="1"/>
</dbReference>
<evidence type="ECO:0000256" key="1">
    <source>
        <dbReference type="ARBA" id="ARBA00010835"/>
    </source>
</evidence>
<keyword evidence="2" id="KW-0488">Methylation</keyword>
<dbReference type="GO" id="GO:0003747">
    <property type="term" value="F:translation release factor activity"/>
    <property type="evidence" value="ECO:0007669"/>
    <property type="project" value="InterPro"/>
</dbReference>
<dbReference type="AlphaFoldDB" id="A0A913ZMV9"/>
<evidence type="ECO:0000259" key="5">
    <source>
        <dbReference type="SMART" id="SM00937"/>
    </source>
</evidence>
<evidence type="ECO:0000256" key="4">
    <source>
        <dbReference type="SAM" id="MobiDB-lite"/>
    </source>
</evidence>
<dbReference type="PANTHER" id="PTHR43804:SF7">
    <property type="entry name" value="LD18447P"/>
    <property type="match status" value="1"/>
</dbReference>
<name>A0A913ZMV9_PATMI</name>
<dbReference type="InterPro" id="IPR050057">
    <property type="entry name" value="Prokaryotic/Mito_RF"/>
</dbReference>
<dbReference type="EnsemblMetazoa" id="XM_038197149.1">
    <property type="protein sequence ID" value="XP_038053077.1"/>
    <property type="gene ID" value="LOC119725659"/>
</dbReference>
<evidence type="ECO:0000256" key="2">
    <source>
        <dbReference type="ARBA" id="ARBA00022481"/>
    </source>
</evidence>
<dbReference type="OrthoDB" id="2019491at2759"/>
<evidence type="ECO:0000313" key="7">
    <source>
        <dbReference type="Proteomes" id="UP000887568"/>
    </source>
</evidence>
<dbReference type="InterPro" id="IPR000352">
    <property type="entry name" value="Pep_chain_release_fac_I"/>
</dbReference>
<dbReference type="GO" id="GO:0070126">
    <property type="term" value="P:mitochondrial translational termination"/>
    <property type="evidence" value="ECO:0007669"/>
    <property type="project" value="TreeGrafter"/>
</dbReference>
<dbReference type="FunFam" id="3.30.70.1660:FF:000011">
    <property type="entry name" value="Peptide chain release factor 1-like, mitochondrial"/>
    <property type="match status" value="1"/>
</dbReference>
<comment type="similarity">
    <text evidence="1">Belongs to the prokaryotic/mitochondrial release factor family.</text>
</comment>
<accession>A0A913ZMV9</accession>
<dbReference type="Gene3D" id="6.10.140.1950">
    <property type="match status" value="1"/>
</dbReference>